<reference evidence="5 6" key="1">
    <citation type="submission" date="2015-04" db="EMBL/GenBank/DDBJ databases">
        <title>Complete genome sequence of Schizopora paradoxa KUC8140, a cosmopolitan wood degrader in East Asia.</title>
        <authorList>
            <consortium name="DOE Joint Genome Institute"/>
            <person name="Min B."/>
            <person name="Park H."/>
            <person name="Jang Y."/>
            <person name="Kim J.-J."/>
            <person name="Kim K.H."/>
            <person name="Pangilinan J."/>
            <person name="Lipzen A."/>
            <person name="Riley R."/>
            <person name="Grigoriev I.V."/>
            <person name="Spatafora J.W."/>
            <person name="Choi I.-G."/>
        </authorList>
    </citation>
    <scope>NUCLEOTIDE SEQUENCE [LARGE SCALE GENOMIC DNA]</scope>
    <source>
        <strain evidence="5 6">KUC8140</strain>
    </source>
</reference>
<feature type="region of interest" description="Disordered" evidence="4">
    <location>
        <begin position="184"/>
        <end position="205"/>
    </location>
</feature>
<dbReference type="GO" id="GO:0005737">
    <property type="term" value="C:cytoplasm"/>
    <property type="evidence" value="ECO:0007669"/>
    <property type="project" value="UniProtKB-SubCell"/>
</dbReference>
<evidence type="ECO:0000256" key="4">
    <source>
        <dbReference type="SAM" id="MobiDB-lite"/>
    </source>
</evidence>
<organism evidence="5 6">
    <name type="scientific">Schizopora paradoxa</name>
    <dbReference type="NCBI Taxonomy" id="27342"/>
    <lineage>
        <taxon>Eukaryota</taxon>
        <taxon>Fungi</taxon>
        <taxon>Dikarya</taxon>
        <taxon>Basidiomycota</taxon>
        <taxon>Agaricomycotina</taxon>
        <taxon>Agaricomycetes</taxon>
        <taxon>Hymenochaetales</taxon>
        <taxon>Schizoporaceae</taxon>
        <taxon>Schizopora</taxon>
    </lineage>
</organism>
<dbReference type="InterPro" id="IPR013868">
    <property type="entry name" value="Cut8/Sts1_fam"/>
</dbReference>
<dbReference type="GO" id="GO:0031965">
    <property type="term" value="C:nuclear membrane"/>
    <property type="evidence" value="ECO:0007669"/>
    <property type="project" value="TreeGrafter"/>
</dbReference>
<gene>
    <name evidence="5" type="ORF">SCHPADRAFT_996611</name>
</gene>
<keyword evidence="6" id="KW-1185">Reference proteome</keyword>
<dbReference type="GO" id="GO:0015031">
    <property type="term" value="P:protein transport"/>
    <property type="evidence" value="ECO:0007669"/>
    <property type="project" value="UniProtKB-UniRule"/>
</dbReference>
<evidence type="ECO:0000313" key="6">
    <source>
        <dbReference type="Proteomes" id="UP000053477"/>
    </source>
</evidence>
<feature type="compositionally biased region" description="Basic and acidic residues" evidence="4">
    <location>
        <begin position="74"/>
        <end position="86"/>
    </location>
</feature>
<dbReference type="Gene3D" id="1.20.58.1590">
    <property type="entry name" value="Tethering factor for nuclear proteasome Cut8/Sts1"/>
    <property type="match status" value="1"/>
</dbReference>
<dbReference type="GO" id="GO:0071630">
    <property type="term" value="P:nuclear protein quality control by the ubiquitin-proteasome system"/>
    <property type="evidence" value="ECO:0007669"/>
    <property type="project" value="UniProtKB-UniRule"/>
</dbReference>
<dbReference type="GO" id="GO:0031144">
    <property type="term" value="P:proteasome localization"/>
    <property type="evidence" value="ECO:0007669"/>
    <property type="project" value="UniProtKB-UniRule"/>
</dbReference>
<evidence type="ECO:0000256" key="1">
    <source>
        <dbReference type="ARBA" id="ARBA00006199"/>
    </source>
</evidence>
<feature type="compositionally biased region" description="Low complexity" evidence="4">
    <location>
        <begin position="190"/>
        <end position="201"/>
    </location>
</feature>
<name>A0A0H2SC57_9AGAM</name>
<proteinExistence type="inferred from homology"/>
<keyword evidence="3" id="KW-0963">Cytoplasm</keyword>
<comment type="function">
    <text evidence="3">Involved in ubiquitin-mediated protein degradation. Regulatory factor in the ubiquitin/proteasome pathway that controls the turnover of proteasome substrates. Targets proteasomes to the nucleus and facilitates the degradation of nuclear proteins.</text>
</comment>
<comment type="subcellular location">
    <subcellularLocation>
        <location evidence="3">Cytoplasm</location>
    </subcellularLocation>
    <subcellularLocation>
        <location evidence="3">Nucleus</location>
    </subcellularLocation>
</comment>
<dbReference type="OrthoDB" id="10061064at2759"/>
<comment type="similarity">
    <text evidence="1 3">Belongs to the cut8/STS1 family.</text>
</comment>
<sequence length="399" mass="44026">MAYVVHPHVEFRPAAVNHSPSPLGFGFGLAASSAWQPQGLLSSCGQQQSLVSQHSSPHKSAQKRRHEDTDGDRDESMDRSPTPERRPMRRILPKRSRLLVEPVHEQGANNNNDDKENRTPNNASGDGVDVGMLLASLPPQSLLPILNSLLVTMPALKPTILSLIPRPTMQTAVAALNQAAKQLREAHPYSAPSAQPSTSTSFGFGGQQLASRSNLSVPSSSGFLRPSPSQNGMRDAYVISRLRPHVNDFVSTASSYMPYFSYLNDSSSKVQAAQGSKDKTTSHPTETFEFLSTLTSHLLSQPQLTQSLLLPQILPRLLQEWMAWVLRVDNYINKEAGMFGQDTAQGWIRALDQYADAKLHGVDGEMATGFQTIRNRWVSQVGWLVGRREVHSMEEEEEL</sequence>
<dbReference type="InterPro" id="IPR038422">
    <property type="entry name" value="Cut8/Sts1_sf"/>
</dbReference>
<evidence type="ECO:0000256" key="3">
    <source>
        <dbReference type="RuleBase" id="RU368013"/>
    </source>
</evidence>
<feature type="region of interest" description="Disordered" evidence="4">
    <location>
        <begin position="45"/>
        <end position="127"/>
    </location>
</feature>
<dbReference type="InParanoid" id="A0A0H2SC57"/>
<dbReference type="Pfam" id="PF08559">
    <property type="entry name" value="Cut8"/>
    <property type="match status" value="1"/>
</dbReference>
<dbReference type="Proteomes" id="UP000053477">
    <property type="component" value="Unassembled WGS sequence"/>
</dbReference>
<dbReference type="EMBL" id="KQ085943">
    <property type="protein sequence ID" value="KLO14501.1"/>
    <property type="molecule type" value="Genomic_DNA"/>
</dbReference>
<keyword evidence="3" id="KW-0653">Protein transport</keyword>
<keyword evidence="2 3" id="KW-0539">Nucleus</keyword>
<protein>
    <recommendedName>
        <fullName evidence="3">Tethering factor for nuclear proteasome STS1</fullName>
    </recommendedName>
</protein>
<feature type="compositionally biased region" description="Basic residues" evidence="4">
    <location>
        <begin position="87"/>
        <end position="97"/>
    </location>
</feature>
<dbReference type="PANTHER" id="PTHR28032">
    <property type="entry name" value="FI02826P"/>
    <property type="match status" value="1"/>
</dbReference>
<evidence type="ECO:0000256" key="2">
    <source>
        <dbReference type="ARBA" id="ARBA00023242"/>
    </source>
</evidence>
<keyword evidence="3" id="KW-0813">Transport</keyword>
<dbReference type="PANTHER" id="PTHR28032:SF1">
    <property type="entry name" value="FI02826P"/>
    <property type="match status" value="1"/>
</dbReference>
<dbReference type="AlphaFoldDB" id="A0A0H2SC57"/>
<comment type="subunit">
    <text evidence="3">Binds the proteasome.</text>
</comment>
<dbReference type="STRING" id="27342.A0A0H2SC57"/>
<dbReference type="GO" id="GO:0070628">
    <property type="term" value="F:proteasome binding"/>
    <property type="evidence" value="ECO:0007669"/>
    <property type="project" value="TreeGrafter"/>
</dbReference>
<evidence type="ECO:0000313" key="5">
    <source>
        <dbReference type="EMBL" id="KLO14501.1"/>
    </source>
</evidence>
<accession>A0A0H2SC57</accession>